<protein>
    <submittedName>
        <fullName evidence="2">Uncharacterized protein</fullName>
    </submittedName>
</protein>
<name>A0A5A4N046_9CAUD</name>
<feature type="region of interest" description="Disordered" evidence="1">
    <location>
        <begin position="1"/>
        <end position="25"/>
    </location>
</feature>
<accession>A0A5A4N046</accession>
<evidence type="ECO:0000256" key="1">
    <source>
        <dbReference type="SAM" id="MobiDB-lite"/>
    </source>
</evidence>
<reference evidence="2 3" key="1">
    <citation type="submission" date="2018-08" db="EMBL/GenBank/DDBJ databases">
        <title>Characterization and comparative genomics of a group of B3-like Pseudomonas phages.</title>
        <authorList>
            <person name="Cazares A."/>
            <person name="Carballo-Ontiveros M.A."/>
            <person name="Guarneros G."/>
        </authorList>
    </citation>
    <scope>NUCLEOTIDE SEQUENCE [LARGE SCALE GENOMIC DNA]</scope>
</reference>
<organism evidence="2 3">
    <name type="scientific">Pseudomonas phage Ps59</name>
    <dbReference type="NCBI Taxonomy" id="2301639"/>
    <lineage>
        <taxon>Viruses</taxon>
        <taxon>Duplodnaviria</taxon>
        <taxon>Heunggongvirae</taxon>
        <taxon>Uroviricota</taxon>
        <taxon>Caudoviricetes</taxon>
        <taxon>Guarnerosvirinae</taxon>
        <taxon>Torontovirus</taxon>
        <taxon>Torontovirus Ps59</taxon>
    </lineage>
</organism>
<dbReference type="EMBL" id="MH719195">
    <property type="protein sequence ID" value="AYD80595.1"/>
    <property type="molecule type" value="Genomic_DNA"/>
</dbReference>
<evidence type="ECO:0000313" key="2">
    <source>
        <dbReference type="EMBL" id="AYD80595.1"/>
    </source>
</evidence>
<evidence type="ECO:0000313" key="3">
    <source>
        <dbReference type="Proteomes" id="UP000321657"/>
    </source>
</evidence>
<proteinExistence type="predicted"/>
<gene>
    <name evidence="2" type="ORF">Ps59_07</name>
</gene>
<dbReference type="Proteomes" id="UP000321657">
    <property type="component" value="Segment"/>
</dbReference>
<sequence length="204" mass="22434">MNNGTKRNQCDGCQAGVPLENGKHRMGRPGGYPDLMSCTAHLYGAPQVLPVAWAIFDGAWISDHTADSNRAEQWAEDGKNVIALFAMPVQQPVSAFARDVLAERQRQILQEGFSPSHDAEHHRGGELALAATCYADEAVTQICQPEREPCLTQLVPGWWPFEPSWWKPSLDARKNLVKATALLLAQGDAIDLQIDTELEGRPHG</sequence>
<keyword evidence="3" id="KW-1185">Reference proteome</keyword>